<comment type="caution">
    <text evidence="1">The sequence shown here is derived from an EMBL/GenBank/DDBJ whole genome shotgun (WGS) entry which is preliminary data.</text>
</comment>
<dbReference type="RefSeq" id="WP_052188250.1">
    <property type="nucleotide sequence ID" value="NZ_JSEG01000001.1"/>
</dbReference>
<dbReference type="EMBL" id="LRDH01000001">
    <property type="protein sequence ID" value="PPV18056.1"/>
    <property type="molecule type" value="Genomic_DNA"/>
</dbReference>
<gene>
    <name evidence="1" type="ORF">AWN73_01225</name>
</gene>
<organism evidence="1 2">
    <name type="scientific">Clostridium butyricum</name>
    <dbReference type="NCBI Taxonomy" id="1492"/>
    <lineage>
        <taxon>Bacteria</taxon>
        <taxon>Bacillati</taxon>
        <taxon>Bacillota</taxon>
        <taxon>Clostridia</taxon>
        <taxon>Eubacteriales</taxon>
        <taxon>Clostridiaceae</taxon>
        <taxon>Clostridium</taxon>
    </lineage>
</organism>
<proteinExistence type="predicted"/>
<dbReference type="AlphaFoldDB" id="A0A2S7FFY1"/>
<evidence type="ECO:0000313" key="2">
    <source>
        <dbReference type="Proteomes" id="UP000238081"/>
    </source>
</evidence>
<dbReference type="SUPFAM" id="SSF50475">
    <property type="entry name" value="FMN-binding split barrel"/>
    <property type="match status" value="1"/>
</dbReference>
<evidence type="ECO:0000313" key="1">
    <source>
        <dbReference type="EMBL" id="PPV18056.1"/>
    </source>
</evidence>
<dbReference type="Gene3D" id="2.30.110.10">
    <property type="entry name" value="Electron Transport, Fmn-binding Protein, Chain A"/>
    <property type="match status" value="1"/>
</dbReference>
<sequence length="69" mass="8005">MNDTIFLSKYSLATGIITIVTDLNEKINALQLLMKHYSDKNNWSFNEKMIEKIAVIKLEVEEITCKENL</sequence>
<dbReference type="Proteomes" id="UP000238081">
    <property type="component" value="Unassembled WGS sequence"/>
</dbReference>
<dbReference type="InterPro" id="IPR012349">
    <property type="entry name" value="Split_barrel_FMN-bd"/>
</dbReference>
<name>A0A2S7FFY1_CLOBU</name>
<accession>A0A2S7FFY1</accession>
<reference evidence="1 2" key="1">
    <citation type="submission" date="2016-01" db="EMBL/GenBank/DDBJ databases">
        <title>Characterization of the Clostridium difficile lineages that are prevalent in Hong Kong and China.</title>
        <authorList>
            <person name="Kwok J.S.-L."/>
            <person name="Lam W.-Y."/>
            <person name="Ip M."/>
            <person name="Chan T.-F."/>
            <person name="Hawkey P.M."/>
            <person name="Tsui S.K.-W."/>
        </authorList>
    </citation>
    <scope>NUCLEOTIDE SEQUENCE [LARGE SCALE GENOMIC DNA]</scope>
    <source>
        <strain evidence="1 2">300064</strain>
    </source>
</reference>
<protein>
    <submittedName>
        <fullName evidence="1">Uncharacterized protein</fullName>
    </submittedName>
</protein>